<dbReference type="AlphaFoldDB" id="A0A6J3K7F0"/>
<organism evidence="2 3">
    <name type="scientific">Bombus vosnesenskii</name>
    <dbReference type="NCBI Taxonomy" id="207650"/>
    <lineage>
        <taxon>Eukaryota</taxon>
        <taxon>Metazoa</taxon>
        <taxon>Ecdysozoa</taxon>
        <taxon>Arthropoda</taxon>
        <taxon>Hexapoda</taxon>
        <taxon>Insecta</taxon>
        <taxon>Pterygota</taxon>
        <taxon>Neoptera</taxon>
        <taxon>Endopterygota</taxon>
        <taxon>Hymenoptera</taxon>
        <taxon>Apocrita</taxon>
        <taxon>Aculeata</taxon>
        <taxon>Apoidea</taxon>
        <taxon>Anthophila</taxon>
        <taxon>Apidae</taxon>
        <taxon>Bombus</taxon>
        <taxon>Pyrobombus</taxon>
    </lineage>
</organism>
<dbReference type="Proteomes" id="UP000504631">
    <property type="component" value="Unplaced"/>
</dbReference>
<dbReference type="GeneID" id="117232909"/>
<dbReference type="KEGG" id="bvk:117232909"/>
<reference evidence="3" key="1">
    <citation type="submission" date="2025-08" db="UniProtKB">
        <authorList>
            <consortium name="RefSeq"/>
        </authorList>
    </citation>
    <scope>IDENTIFICATION</scope>
    <source>
        <tissue evidence="3">Muscle</tissue>
    </source>
</reference>
<name>A0A6J3K7F0_9HYME</name>
<accession>A0A6J3K7F0</accession>
<keyword evidence="2" id="KW-1185">Reference proteome</keyword>
<sequence>MSGLVQIHTRTCTHMYSVKVPLHFQEMVGIVMLVSKVEFRPVSKTLLHSMKRVDIYKTTADELNKRCGYSFIGVSLYSLLANNGRDKSKASCRARFKKSAPPKQT</sequence>
<feature type="compositionally biased region" description="Basic residues" evidence="1">
    <location>
        <begin position="90"/>
        <end position="105"/>
    </location>
</feature>
<evidence type="ECO:0000313" key="3">
    <source>
        <dbReference type="RefSeq" id="XP_033348570.1"/>
    </source>
</evidence>
<evidence type="ECO:0000256" key="1">
    <source>
        <dbReference type="SAM" id="MobiDB-lite"/>
    </source>
</evidence>
<proteinExistence type="predicted"/>
<dbReference type="RefSeq" id="XP_033348570.1">
    <property type="nucleotide sequence ID" value="XM_033492679.1"/>
</dbReference>
<gene>
    <name evidence="3" type="primary">LOC117232909</name>
</gene>
<feature type="region of interest" description="Disordered" evidence="1">
    <location>
        <begin position="84"/>
        <end position="105"/>
    </location>
</feature>
<protein>
    <submittedName>
        <fullName evidence="3">Uncharacterized protein LOC117232909</fullName>
    </submittedName>
</protein>
<evidence type="ECO:0000313" key="2">
    <source>
        <dbReference type="Proteomes" id="UP000504631"/>
    </source>
</evidence>